<dbReference type="InterPro" id="IPR019223">
    <property type="entry name" value="DUF2147"/>
</dbReference>
<gene>
    <name evidence="2" type="ORF">QJV27_05405</name>
</gene>
<name>A0ABT6Q124_9PROT</name>
<feature type="domain" description="DUF2147" evidence="1">
    <location>
        <begin position="47"/>
        <end position="152"/>
    </location>
</feature>
<dbReference type="PANTHER" id="PTHR36919">
    <property type="entry name" value="BLR1215 PROTEIN"/>
    <property type="match status" value="1"/>
</dbReference>
<dbReference type="EMBL" id="JASBAO010000001">
    <property type="protein sequence ID" value="MDI2090815.1"/>
    <property type="molecule type" value="Genomic_DNA"/>
</dbReference>
<evidence type="ECO:0000313" key="2">
    <source>
        <dbReference type="EMBL" id="MDI2090815.1"/>
    </source>
</evidence>
<dbReference type="RefSeq" id="WP_281447934.1">
    <property type="nucleotide sequence ID" value="NZ_JASBAO010000001.1"/>
</dbReference>
<comment type="caution">
    <text evidence="2">The sequence shown here is derived from an EMBL/GenBank/DDBJ whole genome shotgun (WGS) entry which is preliminary data.</text>
</comment>
<evidence type="ECO:0000259" key="1">
    <source>
        <dbReference type="Pfam" id="PF09917"/>
    </source>
</evidence>
<reference evidence="2" key="1">
    <citation type="submission" date="2023-05" db="EMBL/GenBank/DDBJ databases">
        <title>Whole genome sequence of Commensalibacter sp.</title>
        <authorList>
            <person name="Charoenyingcharoen P."/>
            <person name="Yukphan P."/>
        </authorList>
    </citation>
    <scope>NUCLEOTIDE SEQUENCE</scope>
    <source>
        <strain evidence="2">TBRC 16381</strain>
    </source>
</reference>
<dbReference type="Proteomes" id="UP001431634">
    <property type="component" value="Unassembled WGS sequence"/>
</dbReference>
<protein>
    <submittedName>
        <fullName evidence="2">DUF2147 domain-containing protein</fullName>
    </submittedName>
</protein>
<dbReference type="Gene3D" id="2.40.128.520">
    <property type="match status" value="1"/>
</dbReference>
<evidence type="ECO:0000313" key="3">
    <source>
        <dbReference type="Proteomes" id="UP001431634"/>
    </source>
</evidence>
<dbReference type="Pfam" id="PF09917">
    <property type="entry name" value="DUF2147"/>
    <property type="match status" value="1"/>
</dbReference>
<dbReference type="PANTHER" id="PTHR36919:SF2">
    <property type="entry name" value="BLL6627 PROTEIN"/>
    <property type="match status" value="1"/>
</dbReference>
<sequence>MAVLNKLPVFNVSVLGILSLLTFSKGETSYAQAQQANNSVQNAPEVGLWTTKKEDGVFHIYPCGQALCGRFVGMQYQGPIAPLNKKNHSQCNFLMLRNFTKDEDGKRWNGKIADPRDEKLYDAKIWLSKPNELKLRGYMGISLFGETHTWHRFSGHIGNNCKLL</sequence>
<keyword evidence="3" id="KW-1185">Reference proteome</keyword>
<proteinExistence type="predicted"/>
<accession>A0ABT6Q124</accession>
<organism evidence="2 3">
    <name type="scientific">Commensalibacter oyaizuii</name>
    <dbReference type="NCBI Taxonomy" id="3043873"/>
    <lineage>
        <taxon>Bacteria</taxon>
        <taxon>Pseudomonadati</taxon>
        <taxon>Pseudomonadota</taxon>
        <taxon>Alphaproteobacteria</taxon>
        <taxon>Acetobacterales</taxon>
        <taxon>Acetobacteraceae</taxon>
    </lineage>
</organism>